<comment type="cofactor">
    <cofactor evidence="8">
        <name>heme</name>
        <dbReference type="ChEBI" id="CHEBI:30413"/>
    </cofactor>
</comment>
<dbReference type="AlphaFoldDB" id="W0V192"/>
<dbReference type="PANTHER" id="PTHR11465">
    <property type="entry name" value="CATALASE"/>
    <property type="match status" value="1"/>
</dbReference>
<evidence type="ECO:0000256" key="2">
    <source>
        <dbReference type="ARBA" id="ARBA00005329"/>
    </source>
</evidence>
<dbReference type="PROSITE" id="PS51402">
    <property type="entry name" value="CATALASE_3"/>
    <property type="match status" value="1"/>
</dbReference>
<feature type="binding site" description="axial binding residue" evidence="10">
    <location>
        <position position="318"/>
    </location>
    <ligand>
        <name>heme</name>
        <dbReference type="ChEBI" id="CHEBI:30413"/>
    </ligand>
    <ligandPart>
        <name>Fe</name>
        <dbReference type="ChEBI" id="CHEBI:18248"/>
    </ligandPart>
</feature>
<dbReference type="EC" id="1.11.1.-" evidence="8"/>
<comment type="function">
    <text evidence="8">Has an organic peroxide-dependent peroxidase activity.</text>
</comment>
<dbReference type="eggNOG" id="COG0753">
    <property type="taxonomic scope" value="Bacteria"/>
</dbReference>
<dbReference type="OrthoDB" id="255727at2"/>
<evidence type="ECO:0000256" key="5">
    <source>
        <dbReference type="ARBA" id="ARBA00022723"/>
    </source>
</evidence>
<keyword evidence="14" id="KW-1185">Reference proteome</keyword>
<dbReference type="EMBL" id="HG322949">
    <property type="protein sequence ID" value="CDG81103.1"/>
    <property type="molecule type" value="Genomic_DNA"/>
</dbReference>
<gene>
    <name evidence="13" type="ORF">GJA_443</name>
</gene>
<accession>W0V192</accession>
<dbReference type="CDD" id="cd08153">
    <property type="entry name" value="srpA_like"/>
    <property type="match status" value="1"/>
</dbReference>
<dbReference type="KEGG" id="jag:GJA_443"/>
<dbReference type="GO" id="GO:0046872">
    <property type="term" value="F:metal ion binding"/>
    <property type="evidence" value="ECO:0007669"/>
    <property type="project" value="UniProtKB-KW"/>
</dbReference>
<evidence type="ECO:0000256" key="6">
    <source>
        <dbReference type="ARBA" id="ARBA00023002"/>
    </source>
</evidence>
<protein>
    <recommendedName>
        <fullName evidence="8">Catalase-related peroxidase</fullName>
        <ecNumber evidence="8">1.11.1.-</ecNumber>
    </recommendedName>
</protein>
<keyword evidence="11" id="KW-0732">Signal</keyword>
<evidence type="ECO:0000313" key="14">
    <source>
        <dbReference type="Proteomes" id="UP000027604"/>
    </source>
</evidence>
<keyword evidence="6 8" id="KW-0560">Oxidoreductase</keyword>
<feature type="signal peptide" evidence="11">
    <location>
        <begin position="1"/>
        <end position="24"/>
    </location>
</feature>
<evidence type="ECO:0000256" key="8">
    <source>
        <dbReference type="PIRNR" id="PIRNR000296"/>
    </source>
</evidence>
<keyword evidence="4 8" id="KW-0349">Heme</keyword>
<comment type="function">
    <text evidence="1">Decomposes hydrogen peroxide into water and oxygen; serves to protect cells from the toxic effects of hydrogen peroxide.</text>
</comment>
<dbReference type="PATRIC" id="fig|1349767.4.peg.2157"/>
<dbReference type="RefSeq" id="WP_051780173.1">
    <property type="nucleotide sequence ID" value="NZ_BCTH01000023.1"/>
</dbReference>
<dbReference type="STRING" id="1349767.GJA_443"/>
<feature type="chain" id="PRO_5004797218" description="Catalase-related peroxidase" evidence="11">
    <location>
        <begin position="25"/>
        <end position="328"/>
    </location>
</feature>
<dbReference type="GO" id="GO:0042744">
    <property type="term" value="P:hydrogen peroxide catabolic process"/>
    <property type="evidence" value="ECO:0007669"/>
    <property type="project" value="TreeGrafter"/>
</dbReference>
<reference evidence="13 14" key="1">
    <citation type="journal article" date="2015" name="Genome Announc.">
        <title>Genome Sequence of Mushroom Soft-Rot Pathogen Janthinobacterium agaricidamnosum.</title>
        <authorList>
            <person name="Graupner K."/>
            <person name="Lackner G."/>
            <person name="Hertweck C."/>
        </authorList>
    </citation>
    <scope>NUCLEOTIDE SEQUENCE [LARGE SCALE GENOMIC DNA]</scope>
    <source>
        <strain evidence="14">NBRC 102515 / DSM 9628</strain>
    </source>
</reference>
<feature type="active site" evidence="9">
    <location>
        <position position="52"/>
    </location>
</feature>
<dbReference type="InterPro" id="IPR018028">
    <property type="entry name" value="Catalase"/>
</dbReference>
<evidence type="ECO:0000256" key="11">
    <source>
        <dbReference type="SAM" id="SignalP"/>
    </source>
</evidence>
<dbReference type="GO" id="GO:0005737">
    <property type="term" value="C:cytoplasm"/>
    <property type="evidence" value="ECO:0007669"/>
    <property type="project" value="TreeGrafter"/>
</dbReference>
<evidence type="ECO:0000256" key="3">
    <source>
        <dbReference type="ARBA" id="ARBA00022559"/>
    </source>
</evidence>
<dbReference type="InterPro" id="IPR020835">
    <property type="entry name" value="Catalase_sf"/>
</dbReference>
<keyword evidence="3 8" id="KW-0575">Peroxidase</keyword>
<proteinExistence type="inferred from homology"/>
<keyword evidence="7 8" id="KW-0408">Iron</keyword>
<evidence type="ECO:0000256" key="4">
    <source>
        <dbReference type="ARBA" id="ARBA00022617"/>
    </source>
</evidence>
<dbReference type="InterPro" id="IPR011614">
    <property type="entry name" value="Catalase_core"/>
</dbReference>
<dbReference type="GO" id="GO:0020037">
    <property type="term" value="F:heme binding"/>
    <property type="evidence" value="ECO:0007669"/>
    <property type="project" value="InterPro"/>
</dbReference>
<dbReference type="PIRSF" id="PIRSF000296">
    <property type="entry name" value="SrpA"/>
    <property type="match status" value="1"/>
</dbReference>
<dbReference type="SMART" id="SM01060">
    <property type="entry name" value="Catalase"/>
    <property type="match status" value="1"/>
</dbReference>
<dbReference type="Pfam" id="PF00199">
    <property type="entry name" value="Catalase"/>
    <property type="match status" value="1"/>
</dbReference>
<keyword evidence="5 8" id="KW-0479">Metal-binding</keyword>
<organism evidence="13 14">
    <name type="scientific">Janthinobacterium agaricidamnosum NBRC 102515 = DSM 9628</name>
    <dbReference type="NCBI Taxonomy" id="1349767"/>
    <lineage>
        <taxon>Bacteria</taxon>
        <taxon>Pseudomonadati</taxon>
        <taxon>Pseudomonadota</taxon>
        <taxon>Betaproteobacteria</taxon>
        <taxon>Burkholderiales</taxon>
        <taxon>Oxalobacteraceae</taxon>
        <taxon>Janthinobacterium</taxon>
    </lineage>
</organism>
<comment type="similarity">
    <text evidence="2 8">Belongs to the catalase family.</text>
</comment>
<dbReference type="PANTHER" id="PTHR11465:SF9">
    <property type="entry name" value="CATALASE"/>
    <property type="match status" value="1"/>
</dbReference>
<dbReference type="GO" id="GO:0004096">
    <property type="term" value="F:catalase activity"/>
    <property type="evidence" value="ECO:0007669"/>
    <property type="project" value="InterPro"/>
</dbReference>
<dbReference type="Gene3D" id="2.40.180.10">
    <property type="entry name" value="Catalase core domain"/>
    <property type="match status" value="1"/>
</dbReference>
<dbReference type="InterPro" id="IPR024168">
    <property type="entry name" value="Catalase_SrpA-type_pred"/>
</dbReference>
<evidence type="ECO:0000256" key="9">
    <source>
        <dbReference type="PIRSR" id="PIRSR000296-1"/>
    </source>
</evidence>
<feature type="domain" description="Catalase core" evidence="12">
    <location>
        <begin position="4"/>
        <end position="327"/>
    </location>
</feature>
<evidence type="ECO:0000256" key="7">
    <source>
        <dbReference type="ARBA" id="ARBA00023004"/>
    </source>
</evidence>
<evidence type="ECO:0000313" key="13">
    <source>
        <dbReference type="EMBL" id="CDG81103.1"/>
    </source>
</evidence>
<sequence length="328" mass="34355">MNATLLRGLAAVATTTAMLAGAHAQSAAPGPVEQVDALNHVFGQHAGQRASHAKGFCAAGAFTPDRQAASLVHGPLFEQAKVPALLRFSIGGGNPAASDKSRSVRGLALRLSGGDETYDLVLISEPVFFAATPASFVSFLDARVADPATRQPDPKKIAEHNARYPDGRTQPALLAAHAAPASYASTPYFSNNAFVFSNAAGKKQYARIVVEPDAGVHYLSADEEKSQPDLFLEGELKNRLAKAPAGFTLFAQLPAAGDSLIDPSRQWSGSQRIALGKLTVSTLADNGTCDPVVFMPLQLPTGIAGSDDPILQARGGAYAVSLSRRLRK</sequence>
<dbReference type="GO" id="GO:0042542">
    <property type="term" value="P:response to hydrogen peroxide"/>
    <property type="evidence" value="ECO:0007669"/>
    <property type="project" value="TreeGrafter"/>
</dbReference>
<evidence type="ECO:0000259" key="12">
    <source>
        <dbReference type="SMART" id="SM01060"/>
    </source>
</evidence>
<name>W0V192_9BURK</name>
<dbReference type="Gene3D" id="1.20.1280.120">
    <property type="match status" value="1"/>
</dbReference>
<dbReference type="HOGENOM" id="CLU_045961_0_0_4"/>
<evidence type="ECO:0000256" key="10">
    <source>
        <dbReference type="PIRSR" id="PIRSR000296-2"/>
    </source>
</evidence>
<dbReference type="SUPFAM" id="SSF56634">
    <property type="entry name" value="Heme-dependent catalase-like"/>
    <property type="match status" value="1"/>
</dbReference>
<evidence type="ECO:0000256" key="1">
    <source>
        <dbReference type="ARBA" id="ARBA00002974"/>
    </source>
</evidence>
<dbReference type="Proteomes" id="UP000027604">
    <property type="component" value="Chromosome I"/>
</dbReference>